<dbReference type="InterPro" id="IPR025746">
    <property type="entry name" value="PilX_N_dom"/>
</dbReference>
<protein>
    <recommendedName>
        <fullName evidence="3">Type 4 fimbrial biogenesis protein PilX N-terminal domain-containing protein</fullName>
    </recommendedName>
</protein>
<dbReference type="Pfam" id="PF14341">
    <property type="entry name" value="PilX_N"/>
    <property type="match status" value="1"/>
</dbReference>
<feature type="region of interest" description="Disordered" evidence="1">
    <location>
        <begin position="481"/>
        <end position="504"/>
    </location>
</feature>
<proteinExistence type="predicted"/>
<evidence type="ECO:0000256" key="1">
    <source>
        <dbReference type="SAM" id="MobiDB-lite"/>
    </source>
</evidence>
<dbReference type="RefSeq" id="WP_015009739.1">
    <property type="nucleotide sequence ID" value="NC_018704.1"/>
</dbReference>
<feature type="transmembrane region" description="Helical" evidence="2">
    <location>
        <begin position="20"/>
        <end position="42"/>
    </location>
</feature>
<feature type="domain" description="Type 4 fimbrial biogenesis protein PilX N-terminal" evidence="3">
    <location>
        <begin position="15"/>
        <end position="64"/>
    </location>
</feature>
<gene>
    <name evidence="4" type="ordered locus">AXY_10020</name>
</gene>
<dbReference type="AlphaFoldDB" id="K0IXN0"/>
<dbReference type="HOGENOM" id="CLU_497631_0_0_9"/>
<keyword evidence="2" id="KW-1133">Transmembrane helix</keyword>
<evidence type="ECO:0000313" key="5">
    <source>
        <dbReference type="Proteomes" id="UP000006294"/>
    </source>
</evidence>
<dbReference type="STRING" id="698758.AXY_10020"/>
<reference evidence="4 5" key="1">
    <citation type="submission" date="2011-01" db="EMBL/GenBank/DDBJ databases">
        <title>Whole genome sequence of Amphibacillus xylinus NBRC 15112.</title>
        <authorList>
            <person name="Nakazawa H."/>
            <person name="Katano Y."/>
            <person name="Nakamura S."/>
            <person name="Sasagawa M."/>
            <person name="Fukada J."/>
            <person name="Arai T."/>
            <person name="Sasakura N."/>
            <person name="Mochizuki D."/>
            <person name="Hosoyama A."/>
            <person name="Harada K."/>
            <person name="Horikawa H."/>
            <person name="Kato Y."/>
            <person name="Harada T."/>
            <person name="Sasaki K."/>
            <person name="Sekiguchi M."/>
            <person name="Hodoyama M."/>
            <person name="Nishiko R."/>
            <person name="Narita H."/>
            <person name="Hanamaki A."/>
            <person name="Hata C."/>
            <person name="Konno Y."/>
            <person name="Niimura Y."/>
            <person name="Yamazaki S."/>
            <person name="Fujita N."/>
        </authorList>
    </citation>
    <scope>NUCLEOTIDE SEQUENCE [LARGE SCALE GENOMIC DNA]</scope>
    <source>
        <strain evidence="5">ATCC 51415 / DSM 6626 / JCM 7361 / LMG 17667 / NBRC 15112 / Ep01</strain>
    </source>
</reference>
<keyword evidence="2" id="KW-0472">Membrane</keyword>
<keyword evidence="5" id="KW-1185">Reference proteome</keyword>
<name>K0IXN0_AMPXN</name>
<evidence type="ECO:0000313" key="4">
    <source>
        <dbReference type="EMBL" id="BAM47134.1"/>
    </source>
</evidence>
<dbReference type="KEGG" id="axl:AXY_10020"/>
<organism evidence="4 5">
    <name type="scientific">Amphibacillus xylanus (strain ATCC 51415 / DSM 6626 / JCM 7361 / LMG 17667 / NBRC 15112 / Ep01)</name>
    <dbReference type="NCBI Taxonomy" id="698758"/>
    <lineage>
        <taxon>Bacteria</taxon>
        <taxon>Bacillati</taxon>
        <taxon>Bacillota</taxon>
        <taxon>Bacilli</taxon>
        <taxon>Bacillales</taxon>
        <taxon>Bacillaceae</taxon>
        <taxon>Amphibacillus</taxon>
    </lineage>
</organism>
<dbReference type="OrthoDB" id="2163447at2"/>
<dbReference type="eggNOG" id="ENOG5033IR4">
    <property type="taxonomic scope" value="Bacteria"/>
</dbReference>
<sequence length="504" mass="55382">MFRSIQRKQIFNSESGVSLIVAVMTLFVLSIIGVTIATVTFANIKLSTTDREYQSTYYIAEAGVNQTYAEIKDLIISSYNNTNTEVDFYAAVEPVLLADINNSVLTNFEPSFGEKPTANISITKIDDGNPRTYRISSEGQIGERHRTVSKEFTVNWIPKAGGGTPMPALPEGVAAIIKNNVNLSGSGTIDGDLYLDTELNNRIKVDGGAGITGDIYVKDPNNDAIFDMPDWMTKPTLNYFGFEFDWEKLERFFDSFPTAPSLPLHEDVKIVAGSNQHDVIKNGNLYINNYLIRDENFVLNLDQNYHFNRATFGGNYTLKINIGNSDRVLVFDELHLTNGHIEIIGTGNLTIFVKNELKFGSRPRLNFGGRTDQLTIYYEGAEKVDFTTVDINANILVKRADVTYGAGGGREGLLVSGGNYVSVANGAEMDSIIVAPFAKVHLSGNKTLGVVIAEELEITGGTKLEYKQVDTSKFPFDFITVPNEPSNPGSGDSGDLLIPKPNIE</sequence>
<dbReference type="Proteomes" id="UP000006294">
    <property type="component" value="Chromosome"/>
</dbReference>
<accession>K0IXN0</accession>
<evidence type="ECO:0000256" key="2">
    <source>
        <dbReference type="SAM" id="Phobius"/>
    </source>
</evidence>
<evidence type="ECO:0000259" key="3">
    <source>
        <dbReference type="Pfam" id="PF14341"/>
    </source>
</evidence>
<dbReference type="EMBL" id="AP012050">
    <property type="protein sequence ID" value="BAM47134.1"/>
    <property type="molecule type" value="Genomic_DNA"/>
</dbReference>
<keyword evidence="2" id="KW-0812">Transmembrane</keyword>